<keyword evidence="4" id="KW-0805">Transcription regulation</keyword>
<keyword evidence="10" id="KW-0732">Signal</keyword>
<evidence type="ECO:0000256" key="5">
    <source>
        <dbReference type="ARBA" id="ARBA00023125"/>
    </source>
</evidence>
<dbReference type="InterPro" id="IPR002156">
    <property type="entry name" value="RNaseH_domain"/>
</dbReference>
<proteinExistence type="predicted"/>
<reference evidence="12 13" key="1">
    <citation type="journal article" date="2024" name="G3 (Bethesda)">
        <title>Genome assembly of Hibiscus sabdariffa L. provides insights into metabolisms of medicinal natural products.</title>
        <authorList>
            <person name="Kim T."/>
        </authorList>
    </citation>
    <scope>NUCLEOTIDE SEQUENCE [LARGE SCALE GENOMIC DNA]</scope>
    <source>
        <strain evidence="12">TK-2024</strain>
        <tissue evidence="12">Old leaves</tissue>
    </source>
</reference>
<dbReference type="InterPro" id="IPR045174">
    <property type="entry name" value="Dof"/>
</dbReference>
<dbReference type="Pfam" id="PF13456">
    <property type="entry name" value="RVT_3"/>
    <property type="match status" value="1"/>
</dbReference>
<evidence type="ECO:0000256" key="10">
    <source>
        <dbReference type="SAM" id="SignalP"/>
    </source>
</evidence>
<dbReference type="PROSITE" id="PS01361">
    <property type="entry name" value="ZF_DOF_1"/>
    <property type="match status" value="1"/>
</dbReference>
<evidence type="ECO:0000256" key="2">
    <source>
        <dbReference type="ARBA" id="ARBA00022771"/>
    </source>
</evidence>
<feature type="chain" id="PRO_5047287132" description="Dof-type domain-containing protein" evidence="10">
    <location>
        <begin position="18"/>
        <end position="436"/>
    </location>
</feature>
<dbReference type="InterPro" id="IPR003851">
    <property type="entry name" value="Znf_Dof"/>
</dbReference>
<name>A0ABR2TPR3_9ROSI</name>
<feature type="region of interest" description="Disordered" evidence="9">
    <location>
        <begin position="56"/>
        <end position="75"/>
    </location>
</feature>
<organism evidence="12 13">
    <name type="scientific">Hibiscus sabdariffa</name>
    <name type="common">roselle</name>
    <dbReference type="NCBI Taxonomy" id="183260"/>
    <lineage>
        <taxon>Eukaryota</taxon>
        <taxon>Viridiplantae</taxon>
        <taxon>Streptophyta</taxon>
        <taxon>Embryophyta</taxon>
        <taxon>Tracheophyta</taxon>
        <taxon>Spermatophyta</taxon>
        <taxon>Magnoliopsida</taxon>
        <taxon>eudicotyledons</taxon>
        <taxon>Gunneridae</taxon>
        <taxon>Pentapetalae</taxon>
        <taxon>rosids</taxon>
        <taxon>malvids</taxon>
        <taxon>Malvales</taxon>
        <taxon>Malvaceae</taxon>
        <taxon>Malvoideae</taxon>
        <taxon>Hibiscus</taxon>
    </lineage>
</organism>
<keyword evidence="13" id="KW-1185">Reference proteome</keyword>
<sequence length="436" mass="48353">MVVWFLQLVAFWDIVVDKRIESGNDAGDRKEDRIRYKQGEGDSAPLVASEEFMNAEATDGASDKRNGVSDDKENTALETCKIDEDRSETSNPEEKTMKKSNKVLPCPRCNSMDTKFCYYNNYNVSQPRHFCKNCQRYWTAGGTMRNVPVGAGRRKSKNSSSHCRHVVVSEPLQSARNDETMCNPTQNRFHKPEELNIHVSYRGGEKGIICSNGSSFPTSNDEVSKAGTRDQTMPSCRSVQPHMPCFPGFFLPCSWNSARWSSPVPPPTFCPPMPFYPTASYWGCSMPTTWNVPWLPQPCSDTQTVPSSGSTSPSLGKHSRDENMGKPGNTGGDERVKENDGEKCIWIPKTMRINDPDAASRSSLRVTSGSKNDKSDSIGFGSVGGVFRDNAGSWISGFGRVIGITDALHAELWAIYEGLCIAWQNGFELLQIQSDC</sequence>
<dbReference type="PROSITE" id="PS50884">
    <property type="entry name" value="ZF_DOF_2"/>
    <property type="match status" value="1"/>
</dbReference>
<protein>
    <recommendedName>
        <fullName evidence="11">Dof-type domain-containing protein</fullName>
    </recommendedName>
</protein>
<dbReference type="PANTHER" id="PTHR31089:SF75">
    <property type="entry name" value="CYCLIC DOF FACTOR 2"/>
    <property type="match status" value="1"/>
</dbReference>
<dbReference type="Pfam" id="PF02701">
    <property type="entry name" value="Zn_ribbon_Dof"/>
    <property type="match status" value="1"/>
</dbReference>
<dbReference type="InterPro" id="IPR044730">
    <property type="entry name" value="RNase_H-like_dom_plant"/>
</dbReference>
<accession>A0ABR2TPR3</accession>
<feature type="compositionally biased region" description="Polar residues" evidence="9">
    <location>
        <begin position="301"/>
        <end position="314"/>
    </location>
</feature>
<dbReference type="PANTHER" id="PTHR31089">
    <property type="entry name" value="CYCLIC DOF FACTOR 2"/>
    <property type="match status" value="1"/>
</dbReference>
<feature type="domain" description="Dof-type" evidence="11">
    <location>
        <begin position="104"/>
        <end position="158"/>
    </location>
</feature>
<evidence type="ECO:0000256" key="8">
    <source>
        <dbReference type="PROSITE-ProRule" id="PRU00071"/>
    </source>
</evidence>
<gene>
    <name evidence="12" type="ORF">V6N11_014663</name>
</gene>
<dbReference type="Gene3D" id="3.30.420.10">
    <property type="entry name" value="Ribonuclease H-like superfamily/Ribonuclease H"/>
    <property type="match status" value="1"/>
</dbReference>
<evidence type="ECO:0000313" key="13">
    <source>
        <dbReference type="Proteomes" id="UP001396334"/>
    </source>
</evidence>
<keyword evidence="3" id="KW-0862">Zinc</keyword>
<evidence type="ECO:0000256" key="6">
    <source>
        <dbReference type="ARBA" id="ARBA00023163"/>
    </source>
</evidence>
<evidence type="ECO:0000256" key="3">
    <source>
        <dbReference type="ARBA" id="ARBA00022833"/>
    </source>
</evidence>
<keyword evidence="6" id="KW-0804">Transcription</keyword>
<keyword evidence="5 8" id="KW-0238">DNA-binding</keyword>
<evidence type="ECO:0000256" key="9">
    <source>
        <dbReference type="SAM" id="MobiDB-lite"/>
    </source>
</evidence>
<evidence type="ECO:0000313" key="12">
    <source>
        <dbReference type="EMBL" id="KAK9039463.1"/>
    </source>
</evidence>
<evidence type="ECO:0000256" key="7">
    <source>
        <dbReference type="ARBA" id="ARBA00023242"/>
    </source>
</evidence>
<keyword evidence="2 8" id="KW-0863">Zinc-finger</keyword>
<feature type="compositionally biased region" description="Basic and acidic residues" evidence="9">
    <location>
        <begin position="61"/>
        <end position="75"/>
    </location>
</feature>
<comment type="caution">
    <text evidence="12">The sequence shown here is derived from an EMBL/GenBank/DDBJ whole genome shotgun (WGS) entry which is preliminary data.</text>
</comment>
<comment type="subcellular location">
    <subcellularLocation>
        <location evidence="8">Nucleus</location>
    </subcellularLocation>
</comment>
<dbReference type="Proteomes" id="UP001396334">
    <property type="component" value="Unassembled WGS sequence"/>
</dbReference>
<dbReference type="EMBL" id="JBBPBN010000004">
    <property type="protein sequence ID" value="KAK9039463.1"/>
    <property type="molecule type" value="Genomic_DNA"/>
</dbReference>
<keyword evidence="1" id="KW-0479">Metal-binding</keyword>
<evidence type="ECO:0000256" key="4">
    <source>
        <dbReference type="ARBA" id="ARBA00023015"/>
    </source>
</evidence>
<evidence type="ECO:0000256" key="1">
    <source>
        <dbReference type="ARBA" id="ARBA00022723"/>
    </source>
</evidence>
<dbReference type="InterPro" id="IPR036397">
    <property type="entry name" value="RNaseH_sf"/>
</dbReference>
<feature type="signal peptide" evidence="10">
    <location>
        <begin position="1"/>
        <end position="17"/>
    </location>
</feature>
<feature type="region of interest" description="Disordered" evidence="9">
    <location>
        <begin position="301"/>
        <end position="340"/>
    </location>
</feature>
<evidence type="ECO:0000259" key="11">
    <source>
        <dbReference type="PROSITE" id="PS50884"/>
    </source>
</evidence>
<dbReference type="CDD" id="cd06222">
    <property type="entry name" value="RNase_H_like"/>
    <property type="match status" value="1"/>
</dbReference>
<keyword evidence="7 8" id="KW-0539">Nucleus</keyword>